<dbReference type="AlphaFoldDB" id="A0A5C3LH13"/>
<dbReference type="Proteomes" id="UP000308652">
    <property type="component" value="Unassembled WGS sequence"/>
</dbReference>
<name>A0A5C3LH13_9AGAR</name>
<reference evidence="1 2" key="1">
    <citation type="journal article" date="2019" name="Nat. Ecol. Evol.">
        <title>Megaphylogeny resolves global patterns of mushroom evolution.</title>
        <authorList>
            <person name="Varga T."/>
            <person name="Krizsan K."/>
            <person name="Foldi C."/>
            <person name="Dima B."/>
            <person name="Sanchez-Garcia M."/>
            <person name="Sanchez-Ramirez S."/>
            <person name="Szollosi G.J."/>
            <person name="Szarkandi J.G."/>
            <person name="Papp V."/>
            <person name="Albert L."/>
            <person name="Andreopoulos W."/>
            <person name="Angelini C."/>
            <person name="Antonin V."/>
            <person name="Barry K.W."/>
            <person name="Bougher N.L."/>
            <person name="Buchanan P."/>
            <person name="Buyck B."/>
            <person name="Bense V."/>
            <person name="Catcheside P."/>
            <person name="Chovatia M."/>
            <person name="Cooper J."/>
            <person name="Damon W."/>
            <person name="Desjardin D."/>
            <person name="Finy P."/>
            <person name="Geml J."/>
            <person name="Haridas S."/>
            <person name="Hughes K."/>
            <person name="Justo A."/>
            <person name="Karasinski D."/>
            <person name="Kautmanova I."/>
            <person name="Kiss B."/>
            <person name="Kocsube S."/>
            <person name="Kotiranta H."/>
            <person name="LaButti K.M."/>
            <person name="Lechner B.E."/>
            <person name="Liimatainen K."/>
            <person name="Lipzen A."/>
            <person name="Lukacs Z."/>
            <person name="Mihaltcheva S."/>
            <person name="Morgado L.N."/>
            <person name="Niskanen T."/>
            <person name="Noordeloos M.E."/>
            <person name="Ohm R.A."/>
            <person name="Ortiz-Santana B."/>
            <person name="Ovrebo C."/>
            <person name="Racz N."/>
            <person name="Riley R."/>
            <person name="Savchenko A."/>
            <person name="Shiryaev A."/>
            <person name="Soop K."/>
            <person name="Spirin V."/>
            <person name="Szebenyi C."/>
            <person name="Tomsovsky M."/>
            <person name="Tulloss R.E."/>
            <person name="Uehling J."/>
            <person name="Grigoriev I.V."/>
            <person name="Vagvolgyi C."/>
            <person name="Papp T."/>
            <person name="Martin F.M."/>
            <person name="Miettinen O."/>
            <person name="Hibbett D.S."/>
            <person name="Nagy L.G."/>
        </authorList>
    </citation>
    <scope>NUCLEOTIDE SEQUENCE [LARGE SCALE GENOMIC DNA]</scope>
    <source>
        <strain evidence="1 2">CBS 166.37</strain>
    </source>
</reference>
<protein>
    <submittedName>
        <fullName evidence="1">Uncharacterized protein</fullName>
    </submittedName>
</protein>
<sequence>MKLPTVYLVPTGPIPDQSYFLPTEREINRTTLLDVALDREELLTSDRSIEELRQLLKLHVVSPEGHWLYRAQKRSQVQLRGATARASVFDLKEPMASQEYFAHVPVKRRRVLSSSLVEPSTELSGIESRLASLDDASVENKWDEIMLSTAEQLISPRPLAPTHILVAYTITPTVVVSPLSRLDQNTTRRPRPTFPEIVELPINDLSLILNAPNLASSTIEGNGIGGPVLPHRLHKKLPRVLIQVPHLETFPEAIIYLHTKNQAELFRKLIPEWMRDIMHPLPAPQVNTVAQGNSNQANGISLAMDGKKVMKLLGMLVPGSTPCYVETTDCRYTSGAYEGRTVNTIAEEIAEAEYLSSDTIKFGSATDPLINTAAMLEALRDNMFHLGYFAKELWDELDTCRDILLRAVTYKARIMHRE</sequence>
<keyword evidence="2" id="KW-1185">Reference proteome</keyword>
<organism evidence="1 2">
    <name type="scientific">Crucibulum laeve</name>
    <dbReference type="NCBI Taxonomy" id="68775"/>
    <lineage>
        <taxon>Eukaryota</taxon>
        <taxon>Fungi</taxon>
        <taxon>Dikarya</taxon>
        <taxon>Basidiomycota</taxon>
        <taxon>Agaricomycotina</taxon>
        <taxon>Agaricomycetes</taxon>
        <taxon>Agaricomycetidae</taxon>
        <taxon>Agaricales</taxon>
        <taxon>Agaricineae</taxon>
        <taxon>Nidulariaceae</taxon>
        <taxon>Crucibulum</taxon>
    </lineage>
</organism>
<dbReference type="OrthoDB" id="2946666at2759"/>
<proteinExistence type="predicted"/>
<gene>
    <name evidence="1" type="ORF">BDQ12DRAFT_739386</name>
</gene>
<evidence type="ECO:0000313" key="2">
    <source>
        <dbReference type="Proteomes" id="UP000308652"/>
    </source>
</evidence>
<dbReference type="STRING" id="68775.A0A5C3LH13"/>
<evidence type="ECO:0000313" key="1">
    <source>
        <dbReference type="EMBL" id="TFK32389.1"/>
    </source>
</evidence>
<accession>A0A5C3LH13</accession>
<dbReference type="EMBL" id="ML213676">
    <property type="protein sequence ID" value="TFK32389.1"/>
    <property type="molecule type" value="Genomic_DNA"/>
</dbReference>